<dbReference type="InterPro" id="IPR036869">
    <property type="entry name" value="J_dom_sf"/>
</dbReference>
<comment type="caution">
    <text evidence="6">The sequence shown here is derived from an EMBL/GenBank/DDBJ whole genome shotgun (WGS) entry which is preliminary data.</text>
</comment>
<feature type="domain" description="J" evidence="5">
    <location>
        <begin position="4"/>
        <end position="69"/>
    </location>
</feature>
<dbReference type="SMART" id="SM00271">
    <property type="entry name" value="DnaJ"/>
    <property type="match status" value="1"/>
</dbReference>
<dbReference type="GO" id="GO:0005737">
    <property type="term" value="C:cytoplasm"/>
    <property type="evidence" value="ECO:0007669"/>
    <property type="project" value="TreeGrafter"/>
</dbReference>
<dbReference type="SUPFAM" id="SSF46565">
    <property type="entry name" value="Chaperone J-domain"/>
    <property type="match status" value="1"/>
</dbReference>
<evidence type="ECO:0000313" key="7">
    <source>
        <dbReference type="Proteomes" id="UP001229244"/>
    </source>
</evidence>
<dbReference type="AlphaFoldDB" id="A0AAE3VKX1"/>
<dbReference type="Gene3D" id="1.10.287.110">
    <property type="entry name" value="DnaJ domain"/>
    <property type="match status" value="1"/>
</dbReference>
<reference evidence="6" key="1">
    <citation type="submission" date="2023-07" db="EMBL/GenBank/DDBJ databases">
        <title>Genomic Encyclopedia of Type Strains, Phase IV (KMG-IV): sequencing the most valuable type-strain genomes for metagenomic binning, comparative biology and taxonomic classification.</title>
        <authorList>
            <person name="Goeker M."/>
        </authorList>
    </citation>
    <scope>NUCLEOTIDE SEQUENCE</scope>
    <source>
        <strain evidence="6">DSM 21202</strain>
    </source>
</reference>
<dbReference type="InterPro" id="IPR008971">
    <property type="entry name" value="HSP40/DnaJ_pept-bd"/>
</dbReference>
<accession>A0AAE3VKX1</accession>
<gene>
    <name evidence="6" type="ORF">J2S73_000033</name>
</gene>
<evidence type="ECO:0000256" key="2">
    <source>
        <dbReference type="ARBA" id="ARBA00022737"/>
    </source>
</evidence>
<dbReference type="PRINTS" id="PR00625">
    <property type="entry name" value="JDOMAIN"/>
</dbReference>
<keyword evidence="3" id="KW-0863">Zinc-finger</keyword>
<dbReference type="Proteomes" id="UP001229244">
    <property type="component" value="Unassembled WGS sequence"/>
</dbReference>
<dbReference type="CDD" id="cd10747">
    <property type="entry name" value="DnaJ_C"/>
    <property type="match status" value="1"/>
</dbReference>
<dbReference type="PANTHER" id="PTHR43096">
    <property type="entry name" value="DNAJ HOMOLOG 1, MITOCHONDRIAL-RELATED"/>
    <property type="match status" value="1"/>
</dbReference>
<sequence length="312" mass="33729">MADNPYEVLGVAPDASQDEIRKAYRKLAKQFHPDLNPGNAAAADRFKAVASAYDIVGDPDKRGRFDRGEIDASGDERPQHQYYRDFADQGAGHHYASSAGYDDLGDMSDFFSDIFGRRAQAGGGAGGGRVRMPGPDVRYHLEIDFLEAVSGATKRVTMPDGKTLDIAVPEGLRDGQTIRLKGQGGPGFGGGPAGDAYVEISVRPHPQFERQGDDIVLTLPISLDEAVLGARVEVPTTTGRVTMTVPKGASGGQTLRLRGKGIKRRQGGGHGDQLVRLQVRLPETIDDELAAFMERWREGHGYNPRKSMEAGR</sequence>
<name>A0AAE3VKX1_9HYPH</name>
<dbReference type="GO" id="GO:0051082">
    <property type="term" value="F:unfolded protein binding"/>
    <property type="evidence" value="ECO:0007669"/>
    <property type="project" value="InterPro"/>
</dbReference>
<organism evidence="6 7">
    <name type="scientific">Amorphus orientalis</name>
    <dbReference type="NCBI Taxonomy" id="649198"/>
    <lineage>
        <taxon>Bacteria</taxon>
        <taxon>Pseudomonadati</taxon>
        <taxon>Pseudomonadota</taxon>
        <taxon>Alphaproteobacteria</taxon>
        <taxon>Hyphomicrobiales</taxon>
        <taxon>Amorphaceae</taxon>
        <taxon>Amorphus</taxon>
    </lineage>
</organism>
<dbReference type="GO" id="GO:0042026">
    <property type="term" value="P:protein refolding"/>
    <property type="evidence" value="ECO:0007669"/>
    <property type="project" value="TreeGrafter"/>
</dbReference>
<keyword evidence="2" id="KW-0677">Repeat</keyword>
<dbReference type="Gene3D" id="2.60.260.20">
    <property type="entry name" value="Urease metallochaperone UreE, N-terminal domain"/>
    <property type="match status" value="2"/>
</dbReference>
<dbReference type="EMBL" id="JAUSUL010000001">
    <property type="protein sequence ID" value="MDQ0313596.1"/>
    <property type="molecule type" value="Genomic_DNA"/>
</dbReference>
<dbReference type="InterPro" id="IPR001623">
    <property type="entry name" value="DnaJ_domain"/>
</dbReference>
<proteinExistence type="predicted"/>
<evidence type="ECO:0000256" key="1">
    <source>
        <dbReference type="ARBA" id="ARBA00022723"/>
    </source>
</evidence>
<keyword evidence="4" id="KW-0862">Zinc</keyword>
<dbReference type="FunFam" id="2.60.260.20:FF:000005">
    <property type="entry name" value="Chaperone protein dnaJ 1, mitochondrial"/>
    <property type="match status" value="1"/>
</dbReference>
<evidence type="ECO:0000313" key="6">
    <source>
        <dbReference type="EMBL" id="MDQ0313596.1"/>
    </source>
</evidence>
<dbReference type="SUPFAM" id="SSF49493">
    <property type="entry name" value="HSP40/DnaJ peptide-binding domain"/>
    <property type="match status" value="2"/>
</dbReference>
<evidence type="ECO:0000259" key="5">
    <source>
        <dbReference type="PROSITE" id="PS50076"/>
    </source>
</evidence>
<dbReference type="PANTHER" id="PTHR43096:SF10">
    <property type="entry name" value="CHAPERONE PROTEIN DNAJ A6, CHLOROPLASTIC"/>
    <property type="match status" value="1"/>
</dbReference>
<dbReference type="Pfam" id="PF01556">
    <property type="entry name" value="DnaJ_C"/>
    <property type="match status" value="1"/>
</dbReference>
<dbReference type="RefSeq" id="WP_306883398.1">
    <property type="nucleotide sequence ID" value="NZ_JAUSUL010000001.1"/>
</dbReference>
<dbReference type="GO" id="GO:0008270">
    <property type="term" value="F:zinc ion binding"/>
    <property type="evidence" value="ECO:0007669"/>
    <property type="project" value="UniProtKB-KW"/>
</dbReference>
<dbReference type="InterPro" id="IPR002939">
    <property type="entry name" value="DnaJ_C"/>
</dbReference>
<dbReference type="PROSITE" id="PS50076">
    <property type="entry name" value="DNAJ_2"/>
    <property type="match status" value="1"/>
</dbReference>
<protein>
    <submittedName>
        <fullName evidence="6">DnaJ-class molecular chaperone</fullName>
    </submittedName>
</protein>
<dbReference type="CDD" id="cd06257">
    <property type="entry name" value="DnaJ"/>
    <property type="match status" value="1"/>
</dbReference>
<keyword evidence="7" id="KW-1185">Reference proteome</keyword>
<dbReference type="Pfam" id="PF00226">
    <property type="entry name" value="DnaJ"/>
    <property type="match status" value="1"/>
</dbReference>
<evidence type="ECO:0000256" key="4">
    <source>
        <dbReference type="ARBA" id="ARBA00022833"/>
    </source>
</evidence>
<evidence type="ECO:0000256" key="3">
    <source>
        <dbReference type="ARBA" id="ARBA00022771"/>
    </source>
</evidence>
<keyword evidence="1" id="KW-0479">Metal-binding</keyword>